<feature type="domain" description="CN hydrolase" evidence="10">
    <location>
        <begin position="223"/>
        <end position="475"/>
    </location>
</feature>
<keyword evidence="12" id="KW-1185">Reference proteome</keyword>
<dbReference type="PANTHER" id="PTHR38686:SF1">
    <property type="entry name" value="APOLIPOPROTEIN N-ACYLTRANSFERASE"/>
    <property type="match status" value="1"/>
</dbReference>
<dbReference type="Pfam" id="PF20154">
    <property type="entry name" value="LNT_N"/>
    <property type="match status" value="1"/>
</dbReference>
<feature type="transmembrane region" description="Helical" evidence="9">
    <location>
        <begin position="115"/>
        <end position="132"/>
    </location>
</feature>
<reference evidence="11 12" key="1">
    <citation type="submission" date="2009-04" db="EMBL/GenBank/DDBJ databases">
        <authorList>
            <person name="Reysenbach A.-L."/>
            <person name="Heidelberg J.F."/>
            <person name="Nelson W.C."/>
        </authorList>
    </citation>
    <scope>NUCLEOTIDE SEQUENCE [LARGE SCALE GENOMIC DNA]</scope>
    <source>
        <strain evidence="11 12">SS-5</strain>
    </source>
</reference>
<dbReference type="SUPFAM" id="SSF56317">
    <property type="entry name" value="Carbon-nitrogen hydrolase"/>
    <property type="match status" value="1"/>
</dbReference>
<keyword evidence="3 9" id="KW-1003">Cell membrane</keyword>
<keyword evidence="5 9" id="KW-0812">Transmembrane</keyword>
<gene>
    <name evidence="9 11" type="primary">lnt</name>
    <name evidence="11" type="ORF">SULYE_0685</name>
</gene>
<keyword evidence="7 9" id="KW-0472">Membrane</keyword>
<dbReference type="GO" id="GO:0016410">
    <property type="term" value="F:N-acyltransferase activity"/>
    <property type="evidence" value="ECO:0007669"/>
    <property type="project" value="UniProtKB-UniRule"/>
</dbReference>
<dbReference type="EMBL" id="ABZS01000051">
    <property type="protein sequence ID" value="EEP60803.1"/>
    <property type="molecule type" value="Genomic_DNA"/>
</dbReference>
<comment type="catalytic activity">
    <reaction evidence="9">
        <text>N-terminal S-1,2-diacyl-sn-glyceryl-L-cysteinyl-[lipoprotein] + a glycerophospholipid = N-acyl-S-1,2-diacyl-sn-glyceryl-L-cysteinyl-[lipoprotein] + a 2-acyl-sn-glycero-3-phospholipid + H(+)</text>
        <dbReference type="Rhea" id="RHEA:48228"/>
        <dbReference type="Rhea" id="RHEA-COMP:14681"/>
        <dbReference type="Rhea" id="RHEA-COMP:14684"/>
        <dbReference type="ChEBI" id="CHEBI:15378"/>
        <dbReference type="ChEBI" id="CHEBI:136912"/>
        <dbReference type="ChEBI" id="CHEBI:140656"/>
        <dbReference type="ChEBI" id="CHEBI:140657"/>
        <dbReference type="ChEBI" id="CHEBI:140660"/>
        <dbReference type="EC" id="2.3.1.269"/>
    </reaction>
</comment>
<dbReference type="EC" id="2.3.1.269" evidence="9"/>
<evidence type="ECO:0000256" key="7">
    <source>
        <dbReference type="ARBA" id="ARBA00023136"/>
    </source>
</evidence>
<dbReference type="InterPro" id="IPR004563">
    <property type="entry name" value="Apolipo_AcylTrfase"/>
</dbReference>
<evidence type="ECO:0000256" key="3">
    <source>
        <dbReference type="ARBA" id="ARBA00022475"/>
    </source>
</evidence>
<sequence length="513" mass="59747">MLYIVLSVISGLTLAISLPNYYIPFAFLVGYGLLFYLIEKNDTKRLILYSFIAGLIFSAISFYWIIYAIHYYGKINLYLSSGLFLLFITAYSLYAFVLFSILLKLFYKRYNYKGFFISPFLIVLLEVVREYFPFTGFPWNLNGYMLSYINQIAQISSLFSIYGLSFLVLYFSVSFYMMFSNQHFRWIILNLLNIALFTSIFLWGQSKIESYTDKGESYKVSILQGNIDETLKIERNTENDMIVLNKYISLFEKAKKDNPDLIILPESALPFFPFIDNDKKEYFFKEFEKIRIPFLSGFDNVILNKNLEIEKVYNSLFLVDENGKYVDYYSKVKIVPFAEYSPIKFEFLEEIFEYMKGIDFSPGEGQKLLAFQKNYKKLMKIVSLICFESIFPNYVSSFVNKGGNVIVNITNDGWFGKTSAPYQHFEMARIRAIENNVYLIRAANTGISAVINPVGKIKSKLNLNTEGVLTDYVYLTDGRSFFNQNRIFILIGYIVLFGLALGLLEFYKARSER</sequence>
<organism evidence="11 12">
    <name type="scientific">Sulfurihydrogenibium yellowstonense SS-5</name>
    <dbReference type="NCBI Taxonomy" id="432331"/>
    <lineage>
        <taxon>Bacteria</taxon>
        <taxon>Pseudomonadati</taxon>
        <taxon>Aquificota</taxon>
        <taxon>Aquificia</taxon>
        <taxon>Aquificales</taxon>
        <taxon>Hydrogenothermaceae</taxon>
        <taxon>Sulfurihydrogenibium</taxon>
    </lineage>
</organism>
<dbReference type="HAMAP" id="MF_01148">
    <property type="entry name" value="Lnt"/>
    <property type="match status" value="1"/>
</dbReference>
<protein>
    <recommendedName>
        <fullName evidence="9">Apolipoprotein N-acyltransferase</fullName>
        <shortName evidence="9">ALP N-acyltransferase</shortName>
        <ecNumber evidence="9">2.3.1.269</ecNumber>
    </recommendedName>
</protein>
<evidence type="ECO:0000256" key="9">
    <source>
        <dbReference type="HAMAP-Rule" id="MF_01148"/>
    </source>
</evidence>
<feature type="transmembrane region" description="Helical" evidence="9">
    <location>
        <begin position="186"/>
        <end position="204"/>
    </location>
</feature>
<evidence type="ECO:0000256" key="8">
    <source>
        <dbReference type="ARBA" id="ARBA00023315"/>
    </source>
</evidence>
<feature type="transmembrane region" description="Helical" evidence="9">
    <location>
        <begin position="78"/>
        <end position="103"/>
    </location>
</feature>
<dbReference type="Proteomes" id="UP000005540">
    <property type="component" value="Unassembled WGS sequence"/>
</dbReference>
<dbReference type="CDD" id="cd07571">
    <property type="entry name" value="ALP_N-acyl_transferase"/>
    <property type="match status" value="1"/>
</dbReference>
<comment type="subcellular location">
    <subcellularLocation>
        <location evidence="1 9">Cell membrane</location>
        <topology evidence="1 9">Multi-pass membrane protein</topology>
    </subcellularLocation>
</comment>
<keyword evidence="11" id="KW-0449">Lipoprotein</keyword>
<dbReference type="PROSITE" id="PS50263">
    <property type="entry name" value="CN_HYDROLASE"/>
    <property type="match status" value="1"/>
</dbReference>
<feature type="transmembrane region" description="Helical" evidence="9">
    <location>
        <begin position="487"/>
        <end position="507"/>
    </location>
</feature>
<dbReference type="InterPro" id="IPR045378">
    <property type="entry name" value="LNT_N"/>
</dbReference>
<evidence type="ECO:0000313" key="11">
    <source>
        <dbReference type="EMBL" id="EEP60803.1"/>
    </source>
</evidence>
<evidence type="ECO:0000256" key="4">
    <source>
        <dbReference type="ARBA" id="ARBA00022679"/>
    </source>
</evidence>
<comment type="similarity">
    <text evidence="2 9">Belongs to the CN hydrolase family. Apolipoprotein N-acyltransferase subfamily.</text>
</comment>
<comment type="caution">
    <text evidence="11">The sequence shown here is derived from an EMBL/GenBank/DDBJ whole genome shotgun (WGS) entry which is preliminary data.</text>
</comment>
<dbReference type="AlphaFoldDB" id="C4FJD8"/>
<dbReference type="InterPro" id="IPR003010">
    <property type="entry name" value="C-N_Hydrolase"/>
</dbReference>
<dbReference type="RefSeq" id="WP_007546427.1">
    <property type="nucleotide sequence ID" value="NZ_ABZS01000051.1"/>
</dbReference>
<evidence type="ECO:0000256" key="6">
    <source>
        <dbReference type="ARBA" id="ARBA00022989"/>
    </source>
</evidence>
<feature type="transmembrane region" description="Helical" evidence="9">
    <location>
        <begin position="46"/>
        <end position="66"/>
    </location>
</feature>
<dbReference type="NCBIfam" id="TIGR00546">
    <property type="entry name" value="lnt"/>
    <property type="match status" value="1"/>
</dbReference>
<evidence type="ECO:0000256" key="5">
    <source>
        <dbReference type="ARBA" id="ARBA00022692"/>
    </source>
</evidence>
<evidence type="ECO:0000256" key="1">
    <source>
        <dbReference type="ARBA" id="ARBA00004651"/>
    </source>
</evidence>
<dbReference type="Pfam" id="PF00795">
    <property type="entry name" value="CN_hydrolase"/>
    <property type="match status" value="1"/>
</dbReference>
<keyword evidence="6 9" id="KW-1133">Transmembrane helix</keyword>
<comment type="function">
    <text evidence="9">Catalyzes the phospholipid dependent N-acylation of the N-terminal cysteine of apolipoprotein, the last step in lipoprotein maturation.</text>
</comment>
<comment type="pathway">
    <text evidence="9">Protein modification; lipoprotein biosynthesis (N-acyl transfer).</text>
</comment>
<evidence type="ECO:0000256" key="2">
    <source>
        <dbReference type="ARBA" id="ARBA00010065"/>
    </source>
</evidence>
<dbReference type="PANTHER" id="PTHR38686">
    <property type="entry name" value="APOLIPOPROTEIN N-ACYLTRANSFERASE"/>
    <property type="match status" value="1"/>
</dbReference>
<dbReference type="Gene3D" id="3.60.110.10">
    <property type="entry name" value="Carbon-nitrogen hydrolase"/>
    <property type="match status" value="1"/>
</dbReference>
<proteinExistence type="inferred from homology"/>
<dbReference type="OrthoDB" id="9811121at2"/>
<accession>C4FJD8</accession>
<evidence type="ECO:0000313" key="12">
    <source>
        <dbReference type="Proteomes" id="UP000005540"/>
    </source>
</evidence>
<name>C4FJD8_9AQUI</name>
<keyword evidence="4 9" id="KW-0808">Transferase</keyword>
<dbReference type="GO" id="GO:0042158">
    <property type="term" value="P:lipoprotein biosynthetic process"/>
    <property type="evidence" value="ECO:0007669"/>
    <property type="project" value="UniProtKB-UniRule"/>
</dbReference>
<feature type="transmembrane region" description="Helical" evidence="9">
    <location>
        <begin position="20"/>
        <end position="39"/>
    </location>
</feature>
<feature type="transmembrane region" description="Helical" evidence="9">
    <location>
        <begin position="152"/>
        <end position="179"/>
    </location>
</feature>
<keyword evidence="8 9" id="KW-0012">Acyltransferase</keyword>
<dbReference type="GO" id="GO:0005886">
    <property type="term" value="C:plasma membrane"/>
    <property type="evidence" value="ECO:0007669"/>
    <property type="project" value="UniProtKB-SubCell"/>
</dbReference>
<evidence type="ECO:0000259" key="10">
    <source>
        <dbReference type="PROSITE" id="PS50263"/>
    </source>
</evidence>
<dbReference type="InterPro" id="IPR036526">
    <property type="entry name" value="C-N_Hydrolase_sf"/>
</dbReference>
<dbReference type="UniPathway" id="UPA00666"/>